<dbReference type="AlphaFoldDB" id="A0A8U0SET0"/>
<dbReference type="RefSeq" id="XP_044941605.1">
    <property type="nucleotide sequence ID" value="XM_045085670.1"/>
</dbReference>
<evidence type="ECO:0000256" key="1">
    <source>
        <dbReference type="SAM" id="MobiDB-lite"/>
    </source>
</evidence>
<feature type="region of interest" description="Disordered" evidence="1">
    <location>
        <begin position="1"/>
        <end position="163"/>
    </location>
</feature>
<evidence type="ECO:0000313" key="3">
    <source>
        <dbReference type="RefSeq" id="XP_044941605.1"/>
    </source>
</evidence>
<sequence length="248" mass="26692">MKRRRGRRGLKGKRRRPRRLRGASSLRLRARSRLRTLRAAPGPGRTRPGREAGGPGGRAGGPVSRSADPRDRCGPEVPVRRGHGPRGASEAARRAQRAFPPASFPDPPRPCRAAGAGSQTTRQPCPGFAVRSGRGHLRGLRGVPTHRPRPHVSHEPWRSSRDCPENIGERGAPTAPVWDPVPSGGIRSCPCCEDLSLLLRIPGVRTDTGGIPFPSPRTGIEPGKATHPARQVGGTQILFVGTPGWLHR</sequence>
<feature type="compositionally biased region" description="Basic and acidic residues" evidence="1">
    <location>
        <begin position="152"/>
        <end position="163"/>
    </location>
</feature>
<feature type="compositionally biased region" description="Basic residues" evidence="1">
    <location>
        <begin position="1"/>
        <end position="21"/>
    </location>
</feature>
<dbReference type="GeneID" id="123393512"/>
<feature type="compositionally biased region" description="Gly residues" evidence="1">
    <location>
        <begin position="51"/>
        <end position="60"/>
    </location>
</feature>
<protein>
    <submittedName>
        <fullName evidence="3">Collagen alpha-1(I) chain-like isoform X1</fullName>
    </submittedName>
</protein>
<proteinExistence type="predicted"/>
<name>A0A8U0SET0_MUSPF</name>
<feature type="region of interest" description="Disordered" evidence="1">
    <location>
        <begin position="208"/>
        <end position="228"/>
    </location>
</feature>
<feature type="compositionally biased region" description="Basic residues" evidence="1">
    <location>
        <begin position="133"/>
        <end position="151"/>
    </location>
</feature>
<gene>
    <name evidence="3" type="primary">LOC123393512</name>
</gene>
<accession>A0A8U0SET0</accession>
<evidence type="ECO:0000313" key="2">
    <source>
        <dbReference type="Proteomes" id="UP000000715"/>
    </source>
</evidence>
<feature type="compositionally biased region" description="Low complexity" evidence="1">
    <location>
        <begin position="37"/>
        <end position="46"/>
    </location>
</feature>
<dbReference type="Proteomes" id="UP000000715">
    <property type="component" value="Unplaced"/>
</dbReference>
<reference evidence="3" key="1">
    <citation type="submission" date="2025-08" db="UniProtKB">
        <authorList>
            <consortium name="RefSeq"/>
        </authorList>
    </citation>
    <scope>IDENTIFICATION</scope>
    <source>
        <tissue evidence="3">Brain</tissue>
    </source>
</reference>
<organism evidence="2 3">
    <name type="scientific">Mustela putorius furo</name>
    <name type="common">European domestic ferret</name>
    <name type="synonym">Mustela furo</name>
    <dbReference type="NCBI Taxonomy" id="9669"/>
    <lineage>
        <taxon>Eukaryota</taxon>
        <taxon>Metazoa</taxon>
        <taxon>Chordata</taxon>
        <taxon>Craniata</taxon>
        <taxon>Vertebrata</taxon>
        <taxon>Euteleostomi</taxon>
        <taxon>Mammalia</taxon>
        <taxon>Eutheria</taxon>
        <taxon>Laurasiatheria</taxon>
        <taxon>Carnivora</taxon>
        <taxon>Caniformia</taxon>
        <taxon>Musteloidea</taxon>
        <taxon>Mustelidae</taxon>
        <taxon>Mustelinae</taxon>
        <taxon>Mustela</taxon>
    </lineage>
</organism>
<keyword evidence="2" id="KW-1185">Reference proteome</keyword>